<evidence type="ECO:0000313" key="1">
    <source>
        <dbReference type="EMBL" id="EGG17680.1"/>
    </source>
</evidence>
<dbReference type="AlphaFoldDB" id="F4Q3M2"/>
<sequence>MRTRTASITFIITIIGVWSGLYSTTVSCAFSHRFNINLAWEENCEMTIGIDPGTTYSCVWIDGREGGSDRPVIQVEYKGIPCLNKKIFIK</sequence>
<dbReference type="RefSeq" id="XP_004356164.1">
    <property type="nucleotide sequence ID" value="XM_004356111.1"/>
</dbReference>
<keyword evidence="2" id="KW-1185">Reference proteome</keyword>
<dbReference type="PROSITE" id="PS51257">
    <property type="entry name" value="PROKAR_LIPOPROTEIN"/>
    <property type="match status" value="1"/>
</dbReference>
<proteinExistence type="predicted"/>
<evidence type="ECO:0000313" key="2">
    <source>
        <dbReference type="Proteomes" id="UP000007797"/>
    </source>
</evidence>
<accession>F4Q3M2</accession>
<gene>
    <name evidence="1" type="ORF">DFA_08676</name>
</gene>
<protein>
    <submittedName>
        <fullName evidence="1">Uncharacterized protein</fullName>
    </submittedName>
</protein>
<dbReference type="EMBL" id="GL883021">
    <property type="protein sequence ID" value="EGG17680.1"/>
    <property type="molecule type" value="Genomic_DNA"/>
</dbReference>
<dbReference type="GeneID" id="14869461"/>
<organism evidence="1 2">
    <name type="scientific">Cavenderia fasciculata</name>
    <name type="common">Slime mold</name>
    <name type="synonym">Dictyostelium fasciculatum</name>
    <dbReference type="NCBI Taxonomy" id="261658"/>
    <lineage>
        <taxon>Eukaryota</taxon>
        <taxon>Amoebozoa</taxon>
        <taxon>Evosea</taxon>
        <taxon>Eumycetozoa</taxon>
        <taxon>Dictyostelia</taxon>
        <taxon>Acytosteliales</taxon>
        <taxon>Cavenderiaceae</taxon>
        <taxon>Cavenderia</taxon>
    </lineage>
</organism>
<dbReference type="KEGG" id="dfa:DFA_08676"/>
<dbReference type="Proteomes" id="UP000007797">
    <property type="component" value="Unassembled WGS sequence"/>
</dbReference>
<name>F4Q3M2_CACFS</name>
<reference evidence="2" key="1">
    <citation type="journal article" date="2011" name="Genome Res.">
        <title>Phylogeny-wide analysis of social amoeba genomes highlights ancient origins for complex intercellular communication.</title>
        <authorList>
            <person name="Heidel A.J."/>
            <person name="Lawal H.M."/>
            <person name="Felder M."/>
            <person name="Schilde C."/>
            <person name="Helps N.R."/>
            <person name="Tunggal B."/>
            <person name="Rivero F."/>
            <person name="John U."/>
            <person name="Schleicher M."/>
            <person name="Eichinger L."/>
            <person name="Platzer M."/>
            <person name="Noegel A.A."/>
            <person name="Schaap P."/>
            <person name="Gloeckner G."/>
        </authorList>
    </citation>
    <scope>NUCLEOTIDE SEQUENCE [LARGE SCALE GENOMIC DNA]</scope>
    <source>
        <strain evidence="2">SH3</strain>
    </source>
</reference>